<comment type="caution">
    <text evidence="2">The sequence shown here is derived from an EMBL/GenBank/DDBJ whole genome shotgun (WGS) entry which is preliminary data.</text>
</comment>
<feature type="compositionally biased region" description="Polar residues" evidence="1">
    <location>
        <begin position="10"/>
        <end position="26"/>
    </location>
</feature>
<reference evidence="2 3" key="1">
    <citation type="submission" date="2018-11" db="EMBL/GenBank/DDBJ databases">
        <title>Genome sequence of Apiotrichum porosum DSM 27194.</title>
        <authorList>
            <person name="Aliyu H."/>
            <person name="Gorte O."/>
            <person name="Ochsenreither K."/>
        </authorList>
    </citation>
    <scope>NUCLEOTIDE SEQUENCE [LARGE SCALE GENOMIC DNA]</scope>
    <source>
        <strain evidence="2 3">DSM 27194</strain>
    </source>
</reference>
<accession>A0A427Y1D8</accession>
<dbReference type="RefSeq" id="XP_028478345.1">
    <property type="nucleotide sequence ID" value="XM_028621893.1"/>
</dbReference>
<dbReference type="EMBL" id="RSCE01000003">
    <property type="protein sequence ID" value="RSH84897.1"/>
    <property type="molecule type" value="Genomic_DNA"/>
</dbReference>
<evidence type="ECO:0000313" key="3">
    <source>
        <dbReference type="Proteomes" id="UP000279236"/>
    </source>
</evidence>
<name>A0A427Y1D8_9TREE</name>
<feature type="compositionally biased region" description="Acidic residues" evidence="1">
    <location>
        <begin position="28"/>
        <end position="46"/>
    </location>
</feature>
<keyword evidence="3" id="KW-1185">Reference proteome</keyword>
<protein>
    <submittedName>
        <fullName evidence="2">Uncharacterized protein</fullName>
    </submittedName>
</protein>
<feature type="region of interest" description="Disordered" evidence="1">
    <location>
        <begin position="1"/>
        <end position="46"/>
    </location>
</feature>
<dbReference type="GeneID" id="39590980"/>
<feature type="compositionally biased region" description="Polar residues" evidence="1">
    <location>
        <begin position="102"/>
        <end position="117"/>
    </location>
</feature>
<proteinExistence type="predicted"/>
<dbReference type="Proteomes" id="UP000279236">
    <property type="component" value="Unassembled WGS sequence"/>
</dbReference>
<sequence length="168" mass="17490">MPLHGYANPGGNSTEPSGTCGRSTSEGLGDDQPDDNGDDSDELATELDAELELMELAAEWTVLTELDLEPRLSLSPSGPEALEALWEHTSEYAGGGVAATPKTASAEESTAGPPSSRTISRLLATTVYGGGGGARARMSGLRNREAMRSSVRAADDCIAQQAPWARGR</sequence>
<feature type="region of interest" description="Disordered" evidence="1">
    <location>
        <begin position="95"/>
        <end position="117"/>
    </location>
</feature>
<dbReference type="AlphaFoldDB" id="A0A427Y1D8"/>
<evidence type="ECO:0000256" key="1">
    <source>
        <dbReference type="SAM" id="MobiDB-lite"/>
    </source>
</evidence>
<evidence type="ECO:0000313" key="2">
    <source>
        <dbReference type="EMBL" id="RSH84897.1"/>
    </source>
</evidence>
<organism evidence="2 3">
    <name type="scientific">Apiotrichum porosum</name>
    <dbReference type="NCBI Taxonomy" id="105984"/>
    <lineage>
        <taxon>Eukaryota</taxon>
        <taxon>Fungi</taxon>
        <taxon>Dikarya</taxon>
        <taxon>Basidiomycota</taxon>
        <taxon>Agaricomycotina</taxon>
        <taxon>Tremellomycetes</taxon>
        <taxon>Trichosporonales</taxon>
        <taxon>Trichosporonaceae</taxon>
        <taxon>Apiotrichum</taxon>
    </lineage>
</organism>
<gene>
    <name evidence="2" type="ORF">EHS24_006437</name>
</gene>